<evidence type="ECO:0000313" key="1">
    <source>
        <dbReference type="EMBL" id="SFK16269.1"/>
    </source>
</evidence>
<protein>
    <submittedName>
        <fullName evidence="1">Uncharacterized protein</fullName>
    </submittedName>
</protein>
<dbReference type="RefSeq" id="WP_091896779.1">
    <property type="nucleotide sequence ID" value="NZ_FOSJ01000013.1"/>
</dbReference>
<keyword evidence="2" id="KW-1185">Reference proteome</keyword>
<organism evidence="1 2">
    <name type="scientific">Marinilactibacillus piezotolerans</name>
    <dbReference type="NCBI Taxonomy" id="258723"/>
    <lineage>
        <taxon>Bacteria</taxon>
        <taxon>Bacillati</taxon>
        <taxon>Bacillota</taxon>
        <taxon>Bacilli</taxon>
        <taxon>Lactobacillales</taxon>
        <taxon>Carnobacteriaceae</taxon>
        <taxon>Marinilactibacillus</taxon>
    </lineage>
</organism>
<accession>A0A1I3XAE1</accession>
<dbReference type="Proteomes" id="UP000199589">
    <property type="component" value="Unassembled WGS sequence"/>
</dbReference>
<dbReference type="AlphaFoldDB" id="A0A1I3XAE1"/>
<dbReference type="EMBL" id="FOSJ01000013">
    <property type="protein sequence ID" value="SFK16269.1"/>
    <property type="molecule type" value="Genomic_DNA"/>
</dbReference>
<dbReference type="OrthoDB" id="2168636at2"/>
<reference evidence="2" key="1">
    <citation type="submission" date="2016-10" db="EMBL/GenBank/DDBJ databases">
        <authorList>
            <person name="Varghese N."/>
            <person name="Submissions S."/>
        </authorList>
    </citation>
    <scope>NUCLEOTIDE SEQUENCE [LARGE SCALE GENOMIC DNA]</scope>
    <source>
        <strain evidence="2">DSM 16108</strain>
    </source>
</reference>
<evidence type="ECO:0000313" key="2">
    <source>
        <dbReference type="Proteomes" id="UP000199589"/>
    </source>
</evidence>
<proteinExistence type="predicted"/>
<sequence>MQIKHKKFIYVIETETESKELCIEEDEVIENADGEIDIPLDSVLSKHKMKLEDLFEMKVATVSLVEQECSDRKLIRSISFKNLRLNK</sequence>
<gene>
    <name evidence="1" type="ORF">SAMN04488569_101312</name>
</gene>
<name>A0A1I3XAE1_9LACT</name>